<keyword evidence="3" id="KW-1185">Reference proteome</keyword>
<dbReference type="Gene3D" id="2.60.120.200">
    <property type="match status" value="1"/>
</dbReference>
<comment type="caution">
    <text evidence="2">The sequence shown here is derived from an EMBL/GenBank/DDBJ whole genome shotgun (WGS) entry which is preliminary data.</text>
</comment>
<dbReference type="Proteomes" id="UP001054837">
    <property type="component" value="Unassembled WGS sequence"/>
</dbReference>
<feature type="domain" description="Laminin G" evidence="1">
    <location>
        <begin position="160"/>
        <end position="230"/>
    </location>
</feature>
<dbReference type="InterPro" id="IPR001791">
    <property type="entry name" value="Laminin_G"/>
</dbReference>
<gene>
    <name evidence="2" type="ORF">CDAR_522291</name>
</gene>
<proteinExistence type="predicted"/>
<dbReference type="AlphaFoldDB" id="A0AAV4SKF4"/>
<sequence length="277" mass="32122">MRSMMPITIGKHHLISVQLFPHFIVLYLDKNLVDMKVKKETFTAKSDSVRISIGAVPKSFQSNDTPPLIYSSIGYIHSLRVVQDETDKNNSNVELHSQFSTSFVSFTDFKNGSKTTDFELSLVSGWSVDHHESLNSQTKFPINSRSAPLYSWNEATSKGEKRDFYVFIEEGQVLLHIFINEEFNKKIQHPKFLNRNELHKVKIVRSNRRIQFYVDGVLKTVYLTNRERANNSFDSMDISEEWKMKSFTSWQKCDCKIDILESVVEFDFLLKCHGDSS</sequence>
<dbReference type="Pfam" id="PF02210">
    <property type="entry name" value="Laminin_G_2"/>
    <property type="match status" value="1"/>
</dbReference>
<dbReference type="InterPro" id="IPR013320">
    <property type="entry name" value="ConA-like_dom_sf"/>
</dbReference>
<reference evidence="2 3" key="1">
    <citation type="submission" date="2021-06" db="EMBL/GenBank/DDBJ databases">
        <title>Caerostris darwini draft genome.</title>
        <authorList>
            <person name="Kono N."/>
            <person name="Arakawa K."/>
        </authorList>
    </citation>
    <scope>NUCLEOTIDE SEQUENCE [LARGE SCALE GENOMIC DNA]</scope>
</reference>
<evidence type="ECO:0000313" key="2">
    <source>
        <dbReference type="EMBL" id="GIY34913.1"/>
    </source>
</evidence>
<evidence type="ECO:0000259" key="1">
    <source>
        <dbReference type="Pfam" id="PF02210"/>
    </source>
</evidence>
<organism evidence="2 3">
    <name type="scientific">Caerostris darwini</name>
    <dbReference type="NCBI Taxonomy" id="1538125"/>
    <lineage>
        <taxon>Eukaryota</taxon>
        <taxon>Metazoa</taxon>
        <taxon>Ecdysozoa</taxon>
        <taxon>Arthropoda</taxon>
        <taxon>Chelicerata</taxon>
        <taxon>Arachnida</taxon>
        <taxon>Araneae</taxon>
        <taxon>Araneomorphae</taxon>
        <taxon>Entelegynae</taxon>
        <taxon>Araneoidea</taxon>
        <taxon>Araneidae</taxon>
        <taxon>Caerostris</taxon>
    </lineage>
</organism>
<protein>
    <recommendedName>
        <fullName evidence="1">Laminin G domain-containing protein</fullName>
    </recommendedName>
</protein>
<dbReference type="EMBL" id="BPLQ01008111">
    <property type="protein sequence ID" value="GIY34913.1"/>
    <property type="molecule type" value="Genomic_DNA"/>
</dbReference>
<dbReference type="SUPFAM" id="SSF49899">
    <property type="entry name" value="Concanavalin A-like lectins/glucanases"/>
    <property type="match status" value="1"/>
</dbReference>
<evidence type="ECO:0000313" key="3">
    <source>
        <dbReference type="Proteomes" id="UP001054837"/>
    </source>
</evidence>
<accession>A0AAV4SKF4</accession>
<name>A0AAV4SKF4_9ARAC</name>